<dbReference type="Pfam" id="PF04014">
    <property type="entry name" value="MazE_antitoxin"/>
    <property type="match status" value="1"/>
</dbReference>
<comment type="caution">
    <text evidence="4">The sequence shown here is derived from an EMBL/GenBank/DDBJ whole genome shotgun (WGS) entry which is preliminary data.</text>
</comment>
<evidence type="ECO:0000313" key="4">
    <source>
        <dbReference type="EMBL" id="KRO35796.1"/>
    </source>
</evidence>
<feature type="compositionally biased region" description="Polar residues" evidence="2">
    <location>
        <begin position="24"/>
        <end position="33"/>
    </location>
</feature>
<dbReference type="EMBL" id="LIAM01000055">
    <property type="protein sequence ID" value="KRO35796.1"/>
    <property type="molecule type" value="Genomic_DNA"/>
</dbReference>
<proteinExistence type="predicted"/>
<evidence type="ECO:0000256" key="1">
    <source>
        <dbReference type="PROSITE-ProRule" id="PRU01076"/>
    </source>
</evidence>
<dbReference type="SMART" id="SM00966">
    <property type="entry name" value="SpoVT_AbrB"/>
    <property type="match status" value="1"/>
</dbReference>
<dbReference type="AlphaFoldDB" id="A0A0R2PCY0"/>
<sequence>MTTKVKAKGSRKLPAQKSQRRGRTSTSKLSDKNQVTVPIDILREIGLEPGDPVSFEVKDGKILINQIDNDSHPFAELIAVAGSIYDNFDLKKERSRMWPE</sequence>
<dbReference type="GO" id="GO:0003677">
    <property type="term" value="F:DNA binding"/>
    <property type="evidence" value="ECO:0007669"/>
    <property type="project" value="UniProtKB-UniRule"/>
</dbReference>
<dbReference type="PROSITE" id="PS51740">
    <property type="entry name" value="SPOVT_ABRB"/>
    <property type="match status" value="1"/>
</dbReference>
<dbReference type="Proteomes" id="UP000053274">
    <property type="component" value="Unassembled WGS sequence"/>
</dbReference>
<evidence type="ECO:0000256" key="2">
    <source>
        <dbReference type="SAM" id="MobiDB-lite"/>
    </source>
</evidence>
<dbReference type="SUPFAM" id="SSF89447">
    <property type="entry name" value="AbrB/MazE/MraZ-like"/>
    <property type="match status" value="1"/>
</dbReference>
<gene>
    <name evidence="4" type="ORF">ABR54_04960</name>
</gene>
<accession>A0A0R2PCY0</accession>
<dbReference type="InterPro" id="IPR037914">
    <property type="entry name" value="SpoVT-AbrB_sf"/>
</dbReference>
<organism evidence="4 5">
    <name type="scientific">Actinobacteria bacterium BACL15 MAG-120619-bin91</name>
    <dbReference type="NCBI Taxonomy" id="1655562"/>
    <lineage>
        <taxon>Bacteria</taxon>
        <taxon>Bacillati</taxon>
        <taxon>Actinomycetota</taxon>
        <taxon>Actinomycetes</taxon>
        <taxon>Actinomycetes incertae sedis</taxon>
        <taxon>ac1 cluster</taxon>
    </lineage>
</organism>
<feature type="domain" description="SpoVT-AbrB" evidence="3">
    <location>
        <begin position="24"/>
        <end position="69"/>
    </location>
</feature>
<evidence type="ECO:0000313" key="5">
    <source>
        <dbReference type="Proteomes" id="UP000053274"/>
    </source>
</evidence>
<feature type="region of interest" description="Disordered" evidence="2">
    <location>
        <begin position="1"/>
        <end position="33"/>
    </location>
</feature>
<reference evidence="4 5" key="1">
    <citation type="submission" date="2015-10" db="EMBL/GenBank/DDBJ databases">
        <title>Metagenome-Assembled Genomes uncover a global brackish microbiome.</title>
        <authorList>
            <person name="Hugerth L.W."/>
            <person name="Larsson J."/>
            <person name="Alneberg J."/>
            <person name="Lindh M.V."/>
            <person name="Legrand C."/>
            <person name="Pinhassi J."/>
            <person name="Andersson A.F."/>
        </authorList>
    </citation>
    <scope>NUCLEOTIDE SEQUENCE [LARGE SCALE GENOMIC DNA]</scope>
    <source>
        <strain evidence="4">BACL15 MAG-120619-bin91</strain>
    </source>
</reference>
<evidence type="ECO:0000259" key="3">
    <source>
        <dbReference type="PROSITE" id="PS51740"/>
    </source>
</evidence>
<protein>
    <recommendedName>
        <fullName evidence="3">SpoVT-AbrB domain-containing protein</fullName>
    </recommendedName>
</protein>
<dbReference type="InterPro" id="IPR007159">
    <property type="entry name" value="SpoVT-AbrB_dom"/>
</dbReference>
<name>A0A0R2PCY0_9ACTN</name>
<dbReference type="Gene3D" id="2.10.260.10">
    <property type="match status" value="1"/>
</dbReference>
<feature type="compositionally biased region" description="Basic residues" evidence="2">
    <location>
        <begin position="1"/>
        <end position="11"/>
    </location>
</feature>
<keyword evidence="1" id="KW-0238">DNA-binding</keyword>
<dbReference type="NCBIfam" id="TIGR01439">
    <property type="entry name" value="lp_hng_hel_AbrB"/>
    <property type="match status" value="1"/>
</dbReference>